<dbReference type="RefSeq" id="WP_249868687.1">
    <property type="nucleotide sequence ID" value="NZ_JAMGBC010000001.1"/>
</dbReference>
<reference evidence="2" key="1">
    <citation type="submission" date="2022-05" db="EMBL/GenBank/DDBJ databases">
        <authorList>
            <person name="Jo J.-H."/>
            <person name="Im W.-T."/>
        </authorList>
    </citation>
    <scope>NUCLEOTIDE SEQUENCE</scope>
    <source>
        <strain evidence="2">RG327</strain>
    </source>
</reference>
<dbReference type="Proteomes" id="UP001165343">
    <property type="component" value="Unassembled WGS sequence"/>
</dbReference>
<evidence type="ECO:0000313" key="3">
    <source>
        <dbReference type="Proteomes" id="UP001165343"/>
    </source>
</evidence>
<dbReference type="PROSITE" id="PS51257">
    <property type="entry name" value="PROKAR_LIPOPROTEIN"/>
    <property type="match status" value="1"/>
</dbReference>
<dbReference type="EMBL" id="JAMGBC010000001">
    <property type="protein sequence ID" value="MCL6679809.1"/>
    <property type="molecule type" value="Genomic_DNA"/>
</dbReference>
<evidence type="ECO:0000256" key="1">
    <source>
        <dbReference type="SAM" id="SignalP"/>
    </source>
</evidence>
<feature type="signal peptide" evidence="1">
    <location>
        <begin position="1"/>
        <end position="22"/>
    </location>
</feature>
<comment type="caution">
    <text evidence="2">The sequence shown here is derived from an EMBL/GenBank/DDBJ whole genome shotgun (WGS) entry which is preliminary data.</text>
</comment>
<accession>A0ABT0RHP1</accession>
<evidence type="ECO:0008006" key="4">
    <source>
        <dbReference type="Google" id="ProtNLM"/>
    </source>
</evidence>
<gene>
    <name evidence="2" type="ORF">LZ519_10855</name>
</gene>
<name>A0ABT0RHP1_9SPHN</name>
<keyword evidence="1" id="KW-0732">Signal</keyword>
<protein>
    <recommendedName>
        <fullName evidence="4">Lipoprotein</fullName>
    </recommendedName>
</protein>
<evidence type="ECO:0000313" key="2">
    <source>
        <dbReference type="EMBL" id="MCL6679809.1"/>
    </source>
</evidence>
<keyword evidence="3" id="KW-1185">Reference proteome</keyword>
<proteinExistence type="predicted"/>
<organism evidence="2 3">
    <name type="scientific">Sphingomonas anseongensis</name>
    <dbReference type="NCBI Taxonomy" id="2908207"/>
    <lineage>
        <taxon>Bacteria</taxon>
        <taxon>Pseudomonadati</taxon>
        <taxon>Pseudomonadota</taxon>
        <taxon>Alphaproteobacteria</taxon>
        <taxon>Sphingomonadales</taxon>
        <taxon>Sphingomonadaceae</taxon>
        <taxon>Sphingomonas</taxon>
    </lineage>
</organism>
<sequence length="115" mass="12386">MRRFFAVSTLVFLAGCATRPVAVPTPATPAERPSEEHGALIGMTADDLVRKFGTPALQVREGDSLKLQFRNPQCVLDAYLYPGGGAAYRVAHVDTRTRALAPIDQGTCATSLQLR</sequence>
<feature type="chain" id="PRO_5047018022" description="Lipoprotein" evidence="1">
    <location>
        <begin position="23"/>
        <end position="115"/>
    </location>
</feature>